<keyword evidence="1" id="KW-0812">Transmembrane</keyword>
<dbReference type="EMBL" id="JBHMEA010000039">
    <property type="protein sequence ID" value="MFB9232308.1"/>
    <property type="molecule type" value="Genomic_DNA"/>
</dbReference>
<evidence type="ECO:0000259" key="2">
    <source>
        <dbReference type="PROSITE" id="PS51724"/>
    </source>
</evidence>
<organism evidence="3 4">
    <name type="scientific">Pseudohalocynthiibacter aestuariivivens</name>
    <dbReference type="NCBI Taxonomy" id="1591409"/>
    <lineage>
        <taxon>Bacteria</taxon>
        <taxon>Pseudomonadati</taxon>
        <taxon>Pseudomonadota</taxon>
        <taxon>Alphaproteobacteria</taxon>
        <taxon>Rhodobacterales</taxon>
        <taxon>Paracoccaceae</taxon>
        <taxon>Pseudohalocynthiibacter</taxon>
    </lineage>
</organism>
<accession>A0ABV5JHY6</accession>
<dbReference type="Pfam" id="PF05036">
    <property type="entry name" value="SPOR"/>
    <property type="match status" value="1"/>
</dbReference>
<keyword evidence="1" id="KW-0472">Membrane</keyword>
<dbReference type="PROSITE" id="PS51724">
    <property type="entry name" value="SPOR"/>
    <property type="match status" value="1"/>
</dbReference>
<evidence type="ECO:0000313" key="3">
    <source>
        <dbReference type="EMBL" id="MFB9232308.1"/>
    </source>
</evidence>
<feature type="transmembrane region" description="Helical" evidence="1">
    <location>
        <begin position="24"/>
        <end position="45"/>
    </location>
</feature>
<keyword evidence="1" id="KW-1133">Transmembrane helix</keyword>
<feature type="domain" description="SPOR" evidence="2">
    <location>
        <begin position="227"/>
        <end position="312"/>
    </location>
</feature>
<name>A0ABV5JHY6_9RHOB</name>
<dbReference type="InterPro" id="IPR007730">
    <property type="entry name" value="SPOR-like_dom"/>
</dbReference>
<keyword evidence="4" id="KW-1185">Reference proteome</keyword>
<comment type="caution">
    <text evidence="3">The sequence shown here is derived from an EMBL/GenBank/DDBJ whole genome shotgun (WGS) entry which is preliminary data.</text>
</comment>
<dbReference type="Gene3D" id="3.30.70.1070">
    <property type="entry name" value="Sporulation related repeat"/>
    <property type="match status" value="1"/>
</dbReference>
<protein>
    <submittedName>
        <fullName evidence="3">SPOR domain-containing protein</fullName>
    </submittedName>
</protein>
<dbReference type="RefSeq" id="WP_213888048.1">
    <property type="nucleotide sequence ID" value="NZ_JAGFNU010000002.1"/>
</dbReference>
<dbReference type="Proteomes" id="UP001589683">
    <property type="component" value="Unassembled WGS sequence"/>
</dbReference>
<evidence type="ECO:0000313" key="4">
    <source>
        <dbReference type="Proteomes" id="UP001589683"/>
    </source>
</evidence>
<dbReference type="InterPro" id="IPR036680">
    <property type="entry name" value="SPOR-like_sf"/>
</dbReference>
<reference evidence="3 4" key="1">
    <citation type="submission" date="2024-09" db="EMBL/GenBank/DDBJ databases">
        <authorList>
            <person name="Sun Q."/>
            <person name="Mori K."/>
        </authorList>
    </citation>
    <scope>NUCLEOTIDE SEQUENCE [LARGE SCALE GENOMIC DNA]</scope>
    <source>
        <strain evidence="3 4">CECT 8726</strain>
    </source>
</reference>
<proteinExistence type="predicted"/>
<evidence type="ECO:0000256" key="1">
    <source>
        <dbReference type="SAM" id="Phobius"/>
    </source>
</evidence>
<sequence length="312" mass="33058">MADVEYNAYRRTEDSDVGNEMTFLANWTGALLSVALIVGLAVWGYRLAVRDVTGVPVVRALEGPMRVQPEDPGGRQASHQGLSVNSVQSEGQAAPTADRLILAPSPIELIAADRPVARADAASPVRADVTEPAEDIPVLVAMTDVSDETNAAVQELAEQIAATATETEAAQQTPARKDVVDASVPGVSRSLRPIARPEDAVIHQAVASAEAAVTAAVASANEDAPLEIAPGTRLVQLGAFDSAEQAVTVWMQLATDFDEYFEDKSRVVQEATSGGRKFYRLRALGFADINDARRFCAVLLAKDAACIPVVVR</sequence>
<gene>
    <name evidence="3" type="ORF">ACFFUT_10985</name>
</gene>